<dbReference type="Proteomes" id="UP000059680">
    <property type="component" value="Chromosome 9"/>
</dbReference>
<gene>
    <name evidence="1" type="ordered locus">Os09g0373750</name>
    <name evidence="1" type="ORF">OSNPB_090373750</name>
</gene>
<reference evidence="1 2" key="3">
    <citation type="journal article" date="2013" name="Rice">
        <title>Improvement of the Oryza sativa Nipponbare reference genome using next generation sequence and optical map data.</title>
        <authorList>
            <person name="Kawahara Y."/>
            <person name="de la Bastide M."/>
            <person name="Hamilton J.P."/>
            <person name="Kanamori H."/>
            <person name="McCombie W.R."/>
            <person name="Ouyang S."/>
            <person name="Schwartz D.C."/>
            <person name="Tanaka T."/>
            <person name="Wu J."/>
            <person name="Zhou S."/>
            <person name="Childs K.L."/>
            <person name="Davidson R.M."/>
            <person name="Lin H."/>
            <person name="Quesada-Ocampo L."/>
            <person name="Vaillancourt B."/>
            <person name="Sakai H."/>
            <person name="Lee S.S."/>
            <person name="Kim J."/>
            <person name="Numa H."/>
            <person name="Itoh T."/>
            <person name="Buell C.R."/>
            <person name="Matsumoto T."/>
        </authorList>
    </citation>
    <scope>NUCLEOTIDE SEQUENCE [LARGE SCALE GENOMIC DNA]</scope>
    <source>
        <strain evidence="2">cv. Nipponbare</strain>
    </source>
</reference>
<evidence type="ECO:0000313" key="2">
    <source>
        <dbReference type="Proteomes" id="UP000059680"/>
    </source>
</evidence>
<reference evidence="1 2" key="2">
    <citation type="journal article" date="2013" name="Plant Cell Physiol.">
        <title>Rice Annotation Project Database (RAP-DB): an integrative and interactive database for rice genomics.</title>
        <authorList>
            <person name="Sakai H."/>
            <person name="Lee S.S."/>
            <person name="Tanaka T."/>
            <person name="Numa H."/>
            <person name="Kim J."/>
            <person name="Kawahara Y."/>
            <person name="Wakimoto H."/>
            <person name="Yang C.C."/>
            <person name="Iwamoto M."/>
            <person name="Abe T."/>
            <person name="Yamada Y."/>
            <person name="Muto A."/>
            <person name="Inokuchi H."/>
            <person name="Ikemura T."/>
            <person name="Matsumoto T."/>
            <person name="Sasaki T."/>
            <person name="Itoh T."/>
        </authorList>
    </citation>
    <scope>NUCLEOTIDE SEQUENCE [LARGE SCALE GENOMIC DNA]</scope>
    <source>
        <strain evidence="2">cv. Nipponbare</strain>
    </source>
</reference>
<dbReference type="InParanoid" id="A0A0P0XLH1"/>
<dbReference type="AlphaFoldDB" id="A0A0P0XLH1"/>
<name>A0A0P0XLH1_ORYSJ</name>
<dbReference type="PaxDb" id="39947-A0A0P0XLH1"/>
<evidence type="ECO:0000313" key="1">
    <source>
        <dbReference type="EMBL" id="BAT07791.1"/>
    </source>
</evidence>
<keyword evidence="2" id="KW-1185">Reference proteome</keyword>
<accession>A0A0P0XLH1</accession>
<dbReference type="EMBL" id="AP014965">
    <property type="protein sequence ID" value="BAT07791.1"/>
    <property type="molecule type" value="Genomic_DNA"/>
</dbReference>
<reference evidence="2" key="1">
    <citation type="journal article" date="2005" name="Nature">
        <title>The map-based sequence of the rice genome.</title>
        <authorList>
            <consortium name="International rice genome sequencing project (IRGSP)"/>
            <person name="Matsumoto T."/>
            <person name="Wu J."/>
            <person name="Kanamori H."/>
            <person name="Katayose Y."/>
            <person name="Fujisawa M."/>
            <person name="Namiki N."/>
            <person name="Mizuno H."/>
            <person name="Yamamoto K."/>
            <person name="Antonio B.A."/>
            <person name="Baba T."/>
            <person name="Sakata K."/>
            <person name="Nagamura Y."/>
            <person name="Aoki H."/>
            <person name="Arikawa K."/>
            <person name="Arita K."/>
            <person name="Bito T."/>
            <person name="Chiden Y."/>
            <person name="Fujitsuka N."/>
            <person name="Fukunaka R."/>
            <person name="Hamada M."/>
            <person name="Harada C."/>
            <person name="Hayashi A."/>
            <person name="Hijishita S."/>
            <person name="Honda M."/>
            <person name="Hosokawa S."/>
            <person name="Ichikawa Y."/>
            <person name="Idonuma A."/>
            <person name="Iijima M."/>
            <person name="Ikeda M."/>
            <person name="Ikeno M."/>
            <person name="Ito K."/>
            <person name="Ito S."/>
            <person name="Ito T."/>
            <person name="Ito Y."/>
            <person name="Ito Y."/>
            <person name="Iwabuchi A."/>
            <person name="Kamiya K."/>
            <person name="Karasawa W."/>
            <person name="Kurita K."/>
            <person name="Katagiri S."/>
            <person name="Kikuta A."/>
            <person name="Kobayashi H."/>
            <person name="Kobayashi N."/>
            <person name="Machita K."/>
            <person name="Maehara T."/>
            <person name="Masukawa M."/>
            <person name="Mizubayashi T."/>
            <person name="Mukai Y."/>
            <person name="Nagasaki H."/>
            <person name="Nagata Y."/>
            <person name="Naito S."/>
            <person name="Nakashima M."/>
            <person name="Nakama Y."/>
            <person name="Nakamichi Y."/>
            <person name="Nakamura M."/>
            <person name="Meguro A."/>
            <person name="Negishi M."/>
            <person name="Ohta I."/>
            <person name="Ohta T."/>
            <person name="Okamoto M."/>
            <person name="Ono N."/>
            <person name="Saji S."/>
            <person name="Sakaguchi M."/>
            <person name="Sakai K."/>
            <person name="Shibata M."/>
            <person name="Shimokawa T."/>
            <person name="Song J."/>
            <person name="Takazaki Y."/>
            <person name="Terasawa K."/>
            <person name="Tsugane M."/>
            <person name="Tsuji K."/>
            <person name="Ueda S."/>
            <person name="Waki K."/>
            <person name="Yamagata H."/>
            <person name="Yamamoto M."/>
            <person name="Yamamoto S."/>
            <person name="Yamane H."/>
            <person name="Yoshiki S."/>
            <person name="Yoshihara R."/>
            <person name="Yukawa K."/>
            <person name="Zhong H."/>
            <person name="Yano M."/>
            <person name="Yuan Q."/>
            <person name="Ouyang S."/>
            <person name="Liu J."/>
            <person name="Jones K.M."/>
            <person name="Gansberger K."/>
            <person name="Moffat K."/>
            <person name="Hill J."/>
            <person name="Bera J."/>
            <person name="Fadrosh D."/>
            <person name="Jin S."/>
            <person name="Johri S."/>
            <person name="Kim M."/>
            <person name="Overton L."/>
            <person name="Reardon M."/>
            <person name="Tsitrin T."/>
            <person name="Vuong H."/>
            <person name="Weaver B."/>
            <person name="Ciecko A."/>
            <person name="Tallon L."/>
            <person name="Jackson J."/>
            <person name="Pai G."/>
            <person name="Aken S.V."/>
            <person name="Utterback T."/>
            <person name="Reidmuller S."/>
            <person name="Feldblyum T."/>
            <person name="Hsiao J."/>
            <person name="Zismann V."/>
            <person name="Iobst S."/>
            <person name="de Vazeille A.R."/>
            <person name="Buell C.R."/>
            <person name="Ying K."/>
            <person name="Li Y."/>
            <person name="Lu T."/>
            <person name="Huang Y."/>
            <person name="Zhao Q."/>
            <person name="Feng Q."/>
            <person name="Zhang L."/>
            <person name="Zhu J."/>
            <person name="Weng Q."/>
            <person name="Mu J."/>
            <person name="Lu Y."/>
            <person name="Fan D."/>
            <person name="Liu Y."/>
            <person name="Guan J."/>
            <person name="Zhang Y."/>
            <person name="Yu S."/>
            <person name="Liu X."/>
            <person name="Zhang Y."/>
            <person name="Hong G."/>
            <person name="Han B."/>
            <person name="Choisne N."/>
            <person name="Demange N."/>
            <person name="Orjeda G."/>
            <person name="Samain S."/>
            <person name="Cattolico L."/>
            <person name="Pelletier E."/>
            <person name="Couloux A."/>
            <person name="Segurens B."/>
            <person name="Wincker P."/>
            <person name="D'Hont A."/>
            <person name="Scarpelli C."/>
            <person name="Weissenbach J."/>
            <person name="Salanoubat M."/>
            <person name="Quetier F."/>
            <person name="Yu Y."/>
            <person name="Kim H.R."/>
            <person name="Rambo T."/>
            <person name="Currie J."/>
            <person name="Collura K."/>
            <person name="Luo M."/>
            <person name="Yang T."/>
            <person name="Ammiraju J.S.S."/>
            <person name="Engler F."/>
            <person name="Soderlund C."/>
            <person name="Wing R.A."/>
            <person name="Palmer L.E."/>
            <person name="de la Bastide M."/>
            <person name="Spiegel L."/>
            <person name="Nascimento L."/>
            <person name="Zutavern T."/>
            <person name="O'Shaughnessy A."/>
            <person name="Dike S."/>
            <person name="Dedhia N."/>
            <person name="Preston R."/>
            <person name="Balija V."/>
            <person name="McCombie W.R."/>
            <person name="Chow T."/>
            <person name="Chen H."/>
            <person name="Chung M."/>
            <person name="Chen C."/>
            <person name="Shaw J."/>
            <person name="Wu H."/>
            <person name="Hsiao K."/>
            <person name="Chao Y."/>
            <person name="Chu M."/>
            <person name="Cheng C."/>
            <person name="Hour A."/>
            <person name="Lee P."/>
            <person name="Lin S."/>
            <person name="Lin Y."/>
            <person name="Liou J."/>
            <person name="Liu S."/>
            <person name="Hsing Y."/>
            <person name="Raghuvanshi S."/>
            <person name="Mohanty A."/>
            <person name="Bharti A.K."/>
            <person name="Gaur A."/>
            <person name="Gupta V."/>
            <person name="Kumar D."/>
            <person name="Ravi V."/>
            <person name="Vij S."/>
            <person name="Kapur A."/>
            <person name="Khurana P."/>
            <person name="Khurana P."/>
            <person name="Khurana J.P."/>
            <person name="Tyagi A.K."/>
            <person name="Gaikwad K."/>
            <person name="Singh A."/>
            <person name="Dalal V."/>
            <person name="Srivastava S."/>
            <person name="Dixit A."/>
            <person name="Pal A.K."/>
            <person name="Ghazi I.A."/>
            <person name="Yadav M."/>
            <person name="Pandit A."/>
            <person name="Bhargava A."/>
            <person name="Sureshbabu K."/>
            <person name="Batra K."/>
            <person name="Sharma T.R."/>
            <person name="Mohapatra T."/>
            <person name="Singh N.K."/>
            <person name="Messing J."/>
            <person name="Nelson A.B."/>
            <person name="Fuks G."/>
            <person name="Kavchok S."/>
            <person name="Keizer G."/>
            <person name="Linton E."/>
            <person name="Llaca V."/>
            <person name="Song R."/>
            <person name="Tanyolac B."/>
            <person name="Young S."/>
            <person name="Ho-Il K."/>
            <person name="Hahn J.H."/>
            <person name="Sangsakoo G."/>
            <person name="Vanavichit A."/>
            <person name="de Mattos Luiz.A.T."/>
            <person name="Zimmer P.D."/>
            <person name="Malone G."/>
            <person name="Dellagostin O."/>
            <person name="de Oliveira A.C."/>
            <person name="Bevan M."/>
            <person name="Bancroft I."/>
            <person name="Minx P."/>
            <person name="Cordum H."/>
            <person name="Wilson R."/>
            <person name="Cheng Z."/>
            <person name="Jin W."/>
            <person name="Jiang J."/>
            <person name="Leong S.A."/>
            <person name="Iwama H."/>
            <person name="Gojobori T."/>
            <person name="Itoh T."/>
            <person name="Niimura Y."/>
            <person name="Fujii Y."/>
            <person name="Habara T."/>
            <person name="Sakai H."/>
            <person name="Sato Y."/>
            <person name="Wilson G."/>
            <person name="Kumar K."/>
            <person name="McCouch S."/>
            <person name="Juretic N."/>
            <person name="Hoen D."/>
            <person name="Wright S."/>
            <person name="Bruskiewich R."/>
            <person name="Bureau T."/>
            <person name="Miyao A."/>
            <person name="Hirochika H."/>
            <person name="Nishikawa T."/>
            <person name="Kadowaki K."/>
            <person name="Sugiura M."/>
            <person name="Burr B."/>
            <person name="Sasaki T."/>
        </authorList>
    </citation>
    <scope>NUCLEOTIDE SEQUENCE [LARGE SCALE GENOMIC DNA]</scope>
    <source>
        <strain evidence="2">cv. Nipponbare</strain>
    </source>
</reference>
<proteinExistence type="predicted"/>
<protein>
    <submittedName>
        <fullName evidence="1">Os09g0373750 protein</fullName>
    </submittedName>
</protein>
<sequence length="73" mass="7988">MATLPSSPCVSTLHCSRHGYIAVPPSLFKRDDGLQSPTLTPPPNIYYNSKSNCNQIGLVYSTPILTVPMFHIV</sequence>
<dbReference type="Gramene" id="Os09t0373750-01">
    <property type="protein sequence ID" value="Os09t0373750-01"/>
    <property type="gene ID" value="Os09g0373750"/>
</dbReference>
<organism evidence="1 2">
    <name type="scientific">Oryza sativa subsp. japonica</name>
    <name type="common">Rice</name>
    <dbReference type="NCBI Taxonomy" id="39947"/>
    <lineage>
        <taxon>Eukaryota</taxon>
        <taxon>Viridiplantae</taxon>
        <taxon>Streptophyta</taxon>
        <taxon>Embryophyta</taxon>
        <taxon>Tracheophyta</taxon>
        <taxon>Spermatophyta</taxon>
        <taxon>Magnoliopsida</taxon>
        <taxon>Liliopsida</taxon>
        <taxon>Poales</taxon>
        <taxon>Poaceae</taxon>
        <taxon>BOP clade</taxon>
        <taxon>Oryzoideae</taxon>
        <taxon>Oryzeae</taxon>
        <taxon>Oryzinae</taxon>
        <taxon>Oryza</taxon>
        <taxon>Oryza sativa</taxon>
    </lineage>
</organism>